<feature type="domain" description="RsbT co-antagonist protein RsbRD N-terminal" evidence="3">
    <location>
        <begin position="36"/>
        <end position="169"/>
    </location>
</feature>
<dbReference type="InterPro" id="IPR051448">
    <property type="entry name" value="CdaR-like_regulators"/>
</dbReference>
<dbReference type="Gene3D" id="1.10.10.2840">
    <property type="entry name" value="PucR C-terminal helix-turn-helix domain"/>
    <property type="match status" value="1"/>
</dbReference>
<organism evidence="5 6">
    <name type="scientific">Pseudonocardia acidicola</name>
    <dbReference type="NCBI Taxonomy" id="2724939"/>
    <lineage>
        <taxon>Bacteria</taxon>
        <taxon>Bacillati</taxon>
        <taxon>Actinomycetota</taxon>
        <taxon>Actinomycetes</taxon>
        <taxon>Pseudonocardiales</taxon>
        <taxon>Pseudonocardiaceae</taxon>
        <taxon>Pseudonocardia</taxon>
    </lineage>
</organism>
<reference evidence="5 6" key="1">
    <citation type="submission" date="2020-04" db="EMBL/GenBank/DDBJ databases">
        <authorList>
            <person name="Klaysubun C."/>
            <person name="Duangmal K."/>
            <person name="Lipun K."/>
        </authorList>
    </citation>
    <scope>NUCLEOTIDE SEQUENCE [LARGE SCALE GENOMIC DNA]</scope>
    <source>
        <strain evidence="5 6">K10HN5</strain>
    </source>
</reference>
<dbReference type="Pfam" id="PF14361">
    <property type="entry name" value="RsbRD_N"/>
    <property type="match status" value="1"/>
</dbReference>
<evidence type="ECO:0000259" key="2">
    <source>
        <dbReference type="Pfam" id="PF13556"/>
    </source>
</evidence>
<comment type="caution">
    <text evidence="5">The sequence shown here is derived from an EMBL/GenBank/DDBJ whole genome shotgun (WGS) entry which is preliminary data.</text>
</comment>
<name>A0ABX1SHC2_9PSEU</name>
<evidence type="ECO:0000259" key="4">
    <source>
        <dbReference type="Pfam" id="PF17853"/>
    </source>
</evidence>
<dbReference type="Pfam" id="PF17853">
    <property type="entry name" value="GGDEF_2"/>
    <property type="match status" value="1"/>
</dbReference>
<evidence type="ECO:0008006" key="7">
    <source>
        <dbReference type="Google" id="ProtNLM"/>
    </source>
</evidence>
<evidence type="ECO:0000313" key="5">
    <source>
        <dbReference type="EMBL" id="NMI00961.1"/>
    </source>
</evidence>
<sequence length="427" mass="46692">MPTDLERRVSECVAAIAARLNTQLVEVTLDLRVVLAGEISELDGDQRIIELLGASIEGNVATILHMLAHDIPAEHVEPPSAAFEYARRLAQRGVPVNALVRAYRLGQDRLLKWTFAEIERRSGDTTVAFLVMRRMVTDTFAYVDWISQQVVVVYEQERERWLANRNTVRAGRIRELLDGDDLADADPAGDVDALEATLGYGLRQRHLGVIVWSAEGSRDDDLQGLERFAATLADHLGCRSRPLFVAYDRSTCWAWLPVSGAPALDPAVIARLVRDGGHPVRVAYGDPAAGVAGFRATHRQALRAQSVALVAGPHAGQVTAFAEVGAVSLLCADLDAARSWVADTLGGLAADDEPRARLRETLRVFLAGGSSYTTAADRLTMHKNSVKYRVARALQERGRPLGDDRLDVELALMACRWLGRAVLATPR</sequence>
<gene>
    <name evidence="5" type="ORF">HF526_27200</name>
</gene>
<dbReference type="PANTHER" id="PTHR33744">
    <property type="entry name" value="CARBOHYDRATE DIACID REGULATOR"/>
    <property type="match status" value="1"/>
</dbReference>
<evidence type="ECO:0000259" key="3">
    <source>
        <dbReference type="Pfam" id="PF14361"/>
    </source>
</evidence>
<keyword evidence="6" id="KW-1185">Reference proteome</keyword>
<accession>A0ABX1SHC2</accession>
<dbReference type="Proteomes" id="UP000820669">
    <property type="component" value="Unassembled WGS sequence"/>
</dbReference>
<dbReference type="InterPro" id="IPR025751">
    <property type="entry name" value="RsbRD_N_dom"/>
</dbReference>
<proteinExistence type="inferred from homology"/>
<dbReference type="InterPro" id="IPR041522">
    <property type="entry name" value="CdaR_GGDEF"/>
</dbReference>
<comment type="similarity">
    <text evidence="1">Belongs to the CdaR family.</text>
</comment>
<dbReference type="Pfam" id="PF13556">
    <property type="entry name" value="HTH_30"/>
    <property type="match status" value="1"/>
</dbReference>
<dbReference type="PANTHER" id="PTHR33744:SF1">
    <property type="entry name" value="DNA-BINDING TRANSCRIPTIONAL ACTIVATOR ADER"/>
    <property type="match status" value="1"/>
</dbReference>
<dbReference type="InterPro" id="IPR042070">
    <property type="entry name" value="PucR_C-HTH_sf"/>
</dbReference>
<feature type="domain" description="CdaR GGDEF-like" evidence="4">
    <location>
        <begin position="187"/>
        <end position="306"/>
    </location>
</feature>
<dbReference type="InterPro" id="IPR025736">
    <property type="entry name" value="PucR_C-HTH_dom"/>
</dbReference>
<protein>
    <recommendedName>
        <fullName evidence="7">DNA-binding PucR family transcriptional regulator</fullName>
    </recommendedName>
</protein>
<feature type="domain" description="PucR C-terminal helix-turn-helix" evidence="2">
    <location>
        <begin position="358"/>
        <end position="414"/>
    </location>
</feature>
<evidence type="ECO:0000313" key="6">
    <source>
        <dbReference type="Proteomes" id="UP000820669"/>
    </source>
</evidence>
<evidence type="ECO:0000256" key="1">
    <source>
        <dbReference type="ARBA" id="ARBA00006754"/>
    </source>
</evidence>
<dbReference type="EMBL" id="JAAXLA010000069">
    <property type="protein sequence ID" value="NMI00961.1"/>
    <property type="molecule type" value="Genomic_DNA"/>
</dbReference>